<dbReference type="PANTHER" id="PTHR30438:SF2">
    <property type="entry name" value="MEMBRANE PROTEIN"/>
    <property type="match status" value="1"/>
</dbReference>
<name>A0ABX3A3E4_9GAMM</name>
<feature type="coiled-coil region" evidence="1">
    <location>
        <begin position="13"/>
        <end position="40"/>
    </location>
</feature>
<sequence>MANLRYGKRQPELNQIKAKIKQAEAQLIYANKQLKRYKNLIKAGATQQETLDSALEEAKIAQNNVYQTQSELVSAALPARKEQIQAAIASQHQAQSTLERAQWVLEQKQGTSPINGYVFDIYYRLGEQIPANRPVLSILSPKNIKIIFFISAQKLPTLHLNQIITVSTATHPRPIQATIDYISSQAEYTPPVLYTQKQSTALVFRIEARFSQSNQSQPFHPGQPVEVHYAS</sequence>
<keyword evidence="3" id="KW-1185">Reference proteome</keyword>
<evidence type="ECO:0000313" key="3">
    <source>
        <dbReference type="Proteomes" id="UP000094329"/>
    </source>
</evidence>
<organism evidence="2 3">
    <name type="scientific">Piscirickettsia litoralis</name>
    <dbReference type="NCBI Taxonomy" id="1891921"/>
    <lineage>
        <taxon>Bacteria</taxon>
        <taxon>Pseudomonadati</taxon>
        <taxon>Pseudomonadota</taxon>
        <taxon>Gammaproteobacteria</taxon>
        <taxon>Thiotrichales</taxon>
        <taxon>Piscirickettsiaceae</taxon>
        <taxon>Piscirickettsia</taxon>
    </lineage>
</organism>
<comment type="caution">
    <text evidence="2">The sequence shown here is derived from an EMBL/GenBank/DDBJ whole genome shotgun (WGS) entry which is preliminary data.</text>
</comment>
<protein>
    <recommendedName>
        <fullName evidence="4">Hemolysin D</fullName>
    </recommendedName>
</protein>
<keyword evidence="1" id="KW-0175">Coiled coil</keyword>
<gene>
    <name evidence="2" type="ORF">BGC07_08565</name>
</gene>
<dbReference type="Gene3D" id="2.40.30.170">
    <property type="match status" value="1"/>
</dbReference>
<dbReference type="PANTHER" id="PTHR30438">
    <property type="entry name" value="36 KDA ANTIGEN-RELATED"/>
    <property type="match status" value="1"/>
</dbReference>
<accession>A0ABX3A3E4</accession>
<evidence type="ECO:0000313" key="2">
    <source>
        <dbReference type="EMBL" id="ODN42963.1"/>
    </source>
</evidence>
<dbReference type="Gene3D" id="1.10.287.470">
    <property type="entry name" value="Helix hairpin bin"/>
    <property type="match status" value="1"/>
</dbReference>
<dbReference type="EMBL" id="MDTU01000001">
    <property type="protein sequence ID" value="ODN42963.1"/>
    <property type="molecule type" value="Genomic_DNA"/>
</dbReference>
<proteinExistence type="predicted"/>
<reference evidence="2 3" key="1">
    <citation type="submission" date="2016-08" db="EMBL/GenBank/DDBJ databases">
        <title>Draft genome sequence of Candidatus Piscirickettsia litoralis, from seawater.</title>
        <authorList>
            <person name="Wan X."/>
            <person name="Lee A.J."/>
            <person name="Hou S."/>
            <person name="Donachie S.P."/>
        </authorList>
    </citation>
    <scope>NUCLEOTIDE SEQUENCE [LARGE SCALE GENOMIC DNA]</scope>
    <source>
        <strain evidence="2 3">Y2</strain>
    </source>
</reference>
<dbReference type="SUPFAM" id="SSF111369">
    <property type="entry name" value="HlyD-like secretion proteins"/>
    <property type="match status" value="1"/>
</dbReference>
<dbReference type="Proteomes" id="UP000094329">
    <property type="component" value="Unassembled WGS sequence"/>
</dbReference>
<evidence type="ECO:0000256" key="1">
    <source>
        <dbReference type="SAM" id="Coils"/>
    </source>
</evidence>
<evidence type="ECO:0008006" key="4">
    <source>
        <dbReference type="Google" id="ProtNLM"/>
    </source>
</evidence>